<proteinExistence type="predicted"/>
<feature type="domain" description="GmrSD restriction endonucleases N-terminal" evidence="1">
    <location>
        <begin position="25"/>
        <end position="216"/>
    </location>
</feature>
<comment type="caution">
    <text evidence="2">The sequence shown here is derived from an EMBL/GenBank/DDBJ whole genome shotgun (WGS) entry which is preliminary data.</text>
</comment>
<evidence type="ECO:0000259" key="1">
    <source>
        <dbReference type="Pfam" id="PF03235"/>
    </source>
</evidence>
<dbReference type="Pfam" id="PF03235">
    <property type="entry name" value="GmrSD_N"/>
    <property type="match status" value="1"/>
</dbReference>
<protein>
    <submittedName>
        <fullName evidence="2">DUF262 domain-containing protein</fullName>
    </submittedName>
</protein>
<dbReference type="PANTHER" id="PTHR35149:SF1">
    <property type="entry name" value="DUF5655 DOMAIN-CONTAINING PROTEIN"/>
    <property type="match status" value="1"/>
</dbReference>
<keyword evidence="3" id="KW-1185">Reference proteome</keyword>
<name>A0ABS8GNP1_9FLAO</name>
<dbReference type="Proteomes" id="UP001197770">
    <property type="component" value="Unassembled WGS sequence"/>
</dbReference>
<sequence>MDNAQNETEMDNILELKTISELQEFNFFIPSYQRGYRWSPKEVVELLNDISNFTPRLIDEHSDEKTWYCLQPIVVKKLEHDKYEVIDGQQRLTTIYLILYYLNQDFVEKKRDKLFQLDYQTRSGSKVFLSRLEDGIDNNSNIDYYYISNAFRAITEWFENKGSLNFDTGDFRSKFKFNSKVIWYLSNETDSISIFTRINIGKIPLTNSELIKALFLNSSNFKNQENKLRLRQLEIATEWDNIESSLQNDKFWFFLNQNYVATNRIEFIFNLMNEDPDPNDNYDTFRYFSKKFSKGSNEELTQNWNEVKRYFQRFSEWFNERELYHKIGFLISTESTSIKELYNKSDDISKSEFKDYLDKLIKKDLKNVDINELQYSDGNEVRKILLLYNILTMLASSKDNSYFPFDLYKNEKWDIEHITSVKDKLPEKNKKQWIDDAIVFIGNESKIEKGLRKKINNWKEEDDEGFKSLFEEVITYFNSELREDDDINDLSNLTLLDAGTNRSYKNAVFPFKRKTIINRDKEGVFIPICTKNVFLKYFSEYPPKISFWSQEDRENYENDLNKVLNSYLS</sequence>
<accession>A0ABS8GNP1</accession>
<dbReference type="PANTHER" id="PTHR35149">
    <property type="entry name" value="SLL5132 PROTEIN"/>
    <property type="match status" value="1"/>
</dbReference>
<organism evidence="2 3">
    <name type="scientific">Leeuwenhoekiella parthenopeia</name>
    <dbReference type="NCBI Taxonomy" id="2890320"/>
    <lineage>
        <taxon>Bacteria</taxon>
        <taxon>Pseudomonadati</taxon>
        <taxon>Bacteroidota</taxon>
        <taxon>Flavobacteriia</taxon>
        <taxon>Flavobacteriales</taxon>
        <taxon>Flavobacteriaceae</taxon>
        <taxon>Leeuwenhoekiella</taxon>
    </lineage>
</organism>
<dbReference type="RefSeq" id="WP_228228423.1">
    <property type="nucleotide sequence ID" value="NZ_JAJGMW010000001.1"/>
</dbReference>
<dbReference type="CDD" id="cd16387">
    <property type="entry name" value="ParB_N_Srx"/>
    <property type="match status" value="1"/>
</dbReference>
<evidence type="ECO:0000313" key="3">
    <source>
        <dbReference type="Proteomes" id="UP001197770"/>
    </source>
</evidence>
<gene>
    <name evidence="2" type="ORF">LLW17_01095</name>
</gene>
<dbReference type="EMBL" id="JAJGMW010000001">
    <property type="protein sequence ID" value="MCC4211300.1"/>
    <property type="molecule type" value="Genomic_DNA"/>
</dbReference>
<dbReference type="InterPro" id="IPR004919">
    <property type="entry name" value="GmrSD_N"/>
</dbReference>
<reference evidence="2 3" key="1">
    <citation type="submission" date="2021-11" db="EMBL/GenBank/DDBJ databases">
        <title>Seasonal and diel survey of microbial diversity of the Tyrrhenian coast.</title>
        <authorList>
            <person name="Gattoni G."/>
            <person name="Corral P."/>
        </authorList>
    </citation>
    <scope>NUCLEOTIDE SEQUENCE [LARGE SCALE GENOMIC DNA]</scope>
    <source>
        <strain evidence="2 3">Mr9</strain>
    </source>
</reference>
<evidence type="ECO:0000313" key="2">
    <source>
        <dbReference type="EMBL" id="MCC4211300.1"/>
    </source>
</evidence>